<dbReference type="EMBL" id="JAKOGI010001557">
    <property type="protein sequence ID" value="KAJ8425024.1"/>
    <property type="molecule type" value="Genomic_DNA"/>
</dbReference>
<evidence type="ECO:0000256" key="3">
    <source>
        <dbReference type="ARBA" id="ARBA00022806"/>
    </source>
</evidence>
<dbReference type="GO" id="GO:0043138">
    <property type="term" value="F:3'-5' DNA helicase activity"/>
    <property type="evidence" value="ECO:0007669"/>
    <property type="project" value="TreeGrafter"/>
</dbReference>
<name>A0A9Q1GSZ6_9CARY</name>
<dbReference type="Pfam" id="PF00580">
    <property type="entry name" value="UvrD-helicase"/>
    <property type="match status" value="1"/>
</dbReference>
<keyword evidence="5" id="KW-0472">Membrane</keyword>
<dbReference type="AlphaFoldDB" id="A0A9Q1GSZ6"/>
<evidence type="ECO:0000313" key="8">
    <source>
        <dbReference type="Proteomes" id="UP001153076"/>
    </source>
</evidence>
<keyword evidence="5" id="KW-0812">Transmembrane</keyword>
<dbReference type="OrthoDB" id="1750056at2759"/>
<dbReference type="PANTHER" id="PTHR11070">
    <property type="entry name" value="UVRD / RECB / PCRA DNA HELICASE FAMILY MEMBER"/>
    <property type="match status" value="1"/>
</dbReference>
<gene>
    <name evidence="7" type="ORF">Cgig2_007161</name>
</gene>
<organism evidence="7 8">
    <name type="scientific">Carnegiea gigantea</name>
    <dbReference type="NCBI Taxonomy" id="171969"/>
    <lineage>
        <taxon>Eukaryota</taxon>
        <taxon>Viridiplantae</taxon>
        <taxon>Streptophyta</taxon>
        <taxon>Embryophyta</taxon>
        <taxon>Tracheophyta</taxon>
        <taxon>Spermatophyta</taxon>
        <taxon>Magnoliopsida</taxon>
        <taxon>eudicotyledons</taxon>
        <taxon>Gunneridae</taxon>
        <taxon>Pentapetalae</taxon>
        <taxon>Caryophyllales</taxon>
        <taxon>Cactineae</taxon>
        <taxon>Cactaceae</taxon>
        <taxon>Cactoideae</taxon>
        <taxon>Echinocereeae</taxon>
        <taxon>Carnegiea</taxon>
    </lineage>
</organism>
<evidence type="ECO:0000313" key="7">
    <source>
        <dbReference type="EMBL" id="KAJ8425024.1"/>
    </source>
</evidence>
<feature type="domain" description="UvrD-like helicase ATP-binding" evidence="6">
    <location>
        <begin position="16"/>
        <end position="86"/>
    </location>
</feature>
<evidence type="ECO:0000256" key="4">
    <source>
        <dbReference type="ARBA" id="ARBA00022840"/>
    </source>
</evidence>
<dbReference type="GO" id="GO:0005634">
    <property type="term" value="C:nucleus"/>
    <property type="evidence" value="ECO:0007669"/>
    <property type="project" value="TreeGrafter"/>
</dbReference>
<keyword evidence="2" id="KW-0378">Hydrolase</keyword>
<protein>
    <recommendedName>
        <fullName evidence="6">UvrD-like helicase ATP-binding domain-containing protein</fullName>
    </recommendedName>
</protein>
<proteinExistence type="predicted"/>
<dbReference type="InterPro" id="IPR000212">
    <property type="entry name" value="DNA_helicase_UvrD/REP"/>
</dbReference>
<dbReference type="SUPFAM" id="SSF52540">
    <property type="entry name" value="P-loop containing nucleoside triphosphate hydrolases"/>
    <property type="match status" value="1"/>
</dbReference>
<reference evidence="7" key="1">
    <citation type="submission" date="2022-04" db="EMBL/GenBank/DDBJ databases">
        <title>Carnegiea gigantea Genome sequencing and assembly v2.</title>
        <authorList>
            <person name="Copetti D."/>
            <person name="Sanderson M.J."/>
            <person name="Burquez A."/>
            <person name="Wojciechowski M.F."/>
        </authorList>
    </citation>
    <scope>NUCLEOTIDE SEQUENCE</scope>
    <source>
        <strain evidence="7">SGP5-SGP5p</strain>
        <tissue evidence="7">Aerial part</tissue>
    </source>
</reference>
<keyword evidence="5" id="KW-1133">Transmembrane helix</keyword>
<keyword evidence="3" id="KW-0347">Helicase</keyword>
<keyword evidence="1" id="KW-0547">Nucleotide-binding</keyword>
<evidence type="ECO:0000256" key="2">
    <source>
        <dbReference type="ARBA" id="ARBA00022801"/>
    </source>
</evidence>
<evidence type="ECO:0000256" key="1">
    <source>
        <dbReference type="ARBA" id="ARBA00022741"/>
    </source>
</evidence>
<dbReference type="PANTHER" id="PTHR11070:SF61">
    <property type="entry name" value="DNA 3'-5' HELICASE"/>
    <property type="match status" value="1"/>
</dbReference>
<evidence type="ECO:0000259" key="6">
    <source>
        <dbReference type="Pfam" id="PF00580"/>
    </source>
</evidence>
<dbReference type="GO" id="GO:0016787">
    <property type="term" value="F:hydrolase activity"/>
    <property type="evidence" value="ECO:0007669"/>
    <property type="project" value="UniProtKB-KW"/>
</dbReference>
<dbReference type="InterPro" id="IPR027417">
    <property type="entry name" value="P-loop_NTPase"/>
</dbReference>
<keyword evidence="4" id="KW-0067">ATP-binding</keyword>
<dbReference type="InterPro" id="IPR014016">
    <property type="entry name" value="UvrD-like_ATP-bd"/>
</dbReference>
<dbReference type="Proteomes" id="UP001153076">
    <property type="component" value="Unassembled WGS sequence"/>
</dbReference>
<dbReference type="GO" id="GO:0005524">
    <property type="term" value="F:ATP binding"/>
    <property type="evidence" value="ECO:0007669"/>
    <property type="project" value="UniProtKB-KW"/>
</dbReference>
<accession>A0A9Q1GSZ6</accession>
<keyword evidence="8" id="KW-1185">Reference proteome</keyword>
<evidence type="ECO:0000256" key="5">
    <source>
        <dbReference type="SAM" id="Phobius"/>
    </source>
</evidence>
<sequence>MRSLNQDQLETASTDASTPFMVMASPGSGNGLPPSHILAITFMATAVSEMRDQIRAVAGKEIAKELTISTFHSFSLQLCRSHADKELATEKKGTVLRGCLRADSRSSKLYLGLLLRVPAFSVADGEVSTGGPIAGDLPRRSRSVGFSPETVSLMTFLVTRDSPEFQNLLFSFQKRRFEVLYGRFVCFSLFAVAGLCFYLDNGICLLVSLLRLISMRGGYKRFVAIESKSFDLAIVGTVEDVLKISENGRGRRTSLLLPENLALWLLRAWGRFCKSKSPNWCNQMCRGSNIFLLESKRSRAGNFLQLSVINKGKRTFVIFLTGWNERGW</sequence>
<feature type="transmembrane region" description="Helical" evidence="5">
    <location>
        <begin position="180"/>
        <end position="213"/>
    </location>
</feature>
<dbReference type="Gene3D" id="3.40.50.300">
    <property type="entry name" value="P-loop containing nucleotide triphosphate hydrolases"/>
    <property type="match status" value="1"/>
</dbReference>
<comment type="caution">
    <text evidence="7">The sequence shown here is derived from an EMBL/GenBank/DDBJ whole genome shotgun (WGS) entry which is preliminary data.</text>
</comment>
<dbReference type="GO" id="GO:0003677">
    <property type="term" value="F:DNA binding"/>
    <property type="evidence" value="ECO:0007669"/>
    <property type="project" value="InterPro"/>
</dbReference>
<dbReference type="GO" id="GO:0000725">
    <property type="term" value="P:recombinational repair"/>
    <property type="evidence" value="ECO:0007669"/>
    <property type="project" value="TreeGrafter"/>
</dbReference>